<keyword evidence="3" id="KW-1185">Reference proteome</keyword>
<protein>
    <submittedName>
        <fullName evidence="2">Uncharacterized protein</fullName>
    </submittedName>
</protein>
<evidence type="ECO:0000313" key="3">
    <source>
        <dbReference type="Proteomes" id="UP000011274"/>
    </source>
</evidence>
<gene>
    <name evidence="2" type="ORF">MdSGHV028</name>
</gene>
<dbReference type="EMBL" id="EU522111">
    <property type="protein sequence ID" value="ACD03487.1"/>
    <property type="molecule type" value="Genomic_DNA"/>
</dbReference>
<evidence type="ECO:0000256" key="1">
    <source>
        <dbReference type="SAM" id="MobiDB-lite"/>
    </source>
</evidence>
<sequence length="381" mass="42380">MSVSSVPDFDKLFQRKNSSAAAAANTVKIPGIDMDDSSHSSSSSSSEPSSPVNTSNKRGSADEEYIPQALTGSPPSVPQPYIPQGLKSPTPPVVNERPKPKRRNSVAVVKRVKFDLPPPPPPTPSTPQGPLSKRQKREAAASQQTIVPPMVKPGMLSAPPPSPSVSQQNSLPVEIRDNMIFLTRLHKKNSFEINLQVPIKYYKNVMPIFHKNVRLELFVQREKSDNLWSSVSVKNSDTIKTPLPIFKIVNVDDAVVDNLRLVLNNSFDNTPANKEPKLNEKSDKNYKIYNESNVVRIGAGNDQSIYSNARIELKKNITYVFRLSLNVIFARFYVNVQAEHYRCTICSRDDNNFLACLVITPSDNCTIENGVKLMHNIRSSN</sequence>
<dbReference type="KEGG" id="vg:6295449"/>
<proteinExistence type="predicted"/>
<name>B2YG05_MHVB</name>
<organism evidence="2 3">
    <name type="scientific">Musca hytrovirus</name>
    <name type="common">isolate Musca domestica/United States/Boucias/-</name>
    <name type="synonym">MHV</name>
    <dbReference type="NCBI Taxonomy" id="523909"/>
    <lineage>
        <taxon>Viruses</taxon>
        <taxon>Viruses incertae sedis</taxon>
        <taxon>Naldaviricetes</taxon>
        <taxon>Lefavirales</taxon>
        <taxon>Hytrosaviridae</taxon>
        <taxon>Muscavirus</taxon>
        <taxon>Muscavirus musdomesticae</taxon>
    </lineage>
</organism>
<dbReference type="GeneID" id="6295449"/>
<dbReference type="RefSeq" id="YP_001883356.1">
    <property type="nucleotide sequence ID" value="NC_010671.1"/>
</dbReference>
<reference evidence="2 3" key="1">
    <citation type="journal article" date="2008" name="Virology">
        <title>Sequence analysis of a non-classified, non-occluded DNA virus that causes salivary gland hypertrophy of Musca domestica, MdSGHV.</title>
        <authorList>
            <person name="Garcia-Maruniak A."/>
            <person name="Maruniak J.E."/>
            <person name="Farmerie W."/>
            <person name="Boucias D.G."/>
        </authorList>
    </citation>
    <scope>NUCLEOTIDE SEQUENCE [LARGE SCALE GENOMIC DNA]</scope>
    <source>
        <strain evidence="3">Isolate Musca domestica/United States/Boucias/-</strain>
    </source>
</reference>
<accession>B2YG05</accession>
<dbReference type="Proteomes" id="UP000011274">
    <property type="component" value="Segment"/>
</dbReference>
<feature type="compositionally biased region" description="Pro residues" evidence="1">
    <location>
        <begin position="116"/>
        <end position="127"/>
    </location>
</feature>
<feature type="compositionally biased region" description="Low complexity" evidence="1">
    <location>
        <begin position="39"/>
        <end position="50"/>
    </location>
</feature>
<organismHost>
    <name type="scientific">Musca domestica</name>
    <name type="common">House fly</name>
    <dbReference type="NCBI Taxonomy" id="7370"/>
</organismHost>
<feature type="region of interest" description="Disordered" evidence="1">
    <location>
        <begin position="17"/>
        <end position="144"/>
    </location>
</feature>
<evidence type="ECO:0000313" key="2">
    <source>
        <dbReference type="EMBL" id="ACD03487.1"/>
    </source>
</evidence>